<dbReference type="SUPFAM" id="SSF161098">
    <property type="entry name" value="MetI-like"/>
    <property type="match status" value="1"/>
</dbReference>
<keyword evidence="5 7" id="KW-1133">Transmembrane helix</keyword>
<feature type="transmembrane region" description="Helical" evidence="7">
    <location>
        <begin position="174"/>
        <end position="199"/>
    </location>
</feature>
<sequence>MTPAGTLRSIAPPAAVMVALLALMEIAKAAGWLPITVPAPSQVVAVIPAQWDNLVYHAGGTLRSALLGYFAAACAALALASLALSREGAERPILSLGVLIDCVPLIALAPIFVIWIGQGSALYITIAGISSFFPLLLGTVQGFKATDRSTRELFHVMAANRWQRLRLLAVPSSLPYLFAAMKVAAPLALLGTLIAEWMGAERGLGAMILYALFSFNVPVVWLTIVTICGLSAGAYGLIALLEARIVNWGPKGVSGHG</sequence>
<dbReference type="AlphaFoldDB" id="A0A1Y5SJQ5"/>
<accession>A0A1Y5SJQ5</accession>
<proteinExistence type="predicted"/>
<evidence type="ECO:0000259" key="8">
    <source>
        <dbReference type="Pfam" id="PF00528"/>
    </source>
</evidence>
<keyword evidence="2" id="KW-0813">Transport</keyword>
<dbReference type="InterPro" id="IPR000515">
    <property type="entry name" value="MetI-like"/>
</dbReference>
<dbReference type="Pfam" id="PF00528">
    <property type="entry name" value="BPD_transp_1"/>
    <property type="match status" value="1"/>
</dbReference>
<keyword evidence="4 7" id="KW-0812">Transmembrane</keyword>
<evidence type="ECO:0000313" key="10">
    <source>
        <dbReference type="Proteomes" id="UP000193900"/>
    </source>
</evidence>
<dbReference type="GO" id="GO:0055085">
    <property type="term" value="P:transmembrane transport"/>
    <property type="evidence" value="ECO:0007669"/>
    <property type="project" value="InterPro"/>
</dbReference>
<dbReference type="InterPro" id="IPR035906">
    <property type="entry name" value="MetI-like_sf"/>
</dbReference>
<evidence type="ECO:0000256" key="7">
    <source>
        <dbReference type="SAM" id="Phobius"/>
    </source>
</evidence>
<keyword evidence="10" id="KW-1185">Reference proteome</keyword>
<evidence type="ECO:0000256" key="4">
    <source>
        <dbReference type="ARBA" id="ARBA00022692"/>
    </source>
</evidence>
<feature type="transmembrane region" description="Helical" evidence="7">
    <location>
        <begin position="96"/>
        <end position="116"/>
    </location>
</feature>
<feature type="transmembrane region" description="Helical" evidence="7">
    <location>
        <begin position="66"/>
        <end position="84"/>
    </location>
</feature>
<name>A0A1Y5SJQ5_9RHOB</name>
<evidence type="ECO:0000313" key="9">
    <source>
        <dbReference type="EMBL" id="SLN42271.1"/>
    </source>
</evidence>
<reference evidence="9 10" key="1">
    <citation type="submission" date="2017-03" db="EMBL/GenBank/DDBJ databases">
        <authorList>
            <person name="Afonso C.L."/>
            <person name="Miller P.J."/>
            <person name="Scott M.A."/>
            <person name="Spackman E."/>
            <person name="Goraichik I."/>
            <person name="Dimitrov K.M."/>
            <person name="Suarez D.L."/>
            <person name="Swayne D.E."/>
        </authorList>
    </citation>
    <scope>NUCLEOTIDE SEQUENCE [LARGE SCALE GENOMIC DNA]</scope>
    <source>
        <strain evidence="9 10">CECT 7023</strain>
    </source>
</reference>
<gene>
    <name evidence="9" type="primary">ssuC_4</name>
    <name evidence="9" type="ORF">ROA7023_01685</name>
</gene>
<protein>
    <submittedName>
        <fullName evidence="9">Putative aliphatic sulfonates transport permease protein SsuC</fullName>
    </submittedName>
</protein>
<evidence type="ECO:0000256" key="1">
    <source>
        <dbReference type="ARBA" id="ARBA00004651"/>
    </source>
</evidence>
<evidence type="ECO:0000256" key="5">
    <source>
        <dbReference type="ARBA" id="ARBA00022989"/>
    </source>
</evidence>
<dbReference type="EMBL" id="FWFZ01000007">
    <property type="protein sequence ID" value="SLN42271.1"/>
    <property type="molecule type" value="Genomic_DNA"/>
</dbReference>
<dbReference type="Gene3D" id="1.10.3720.10">
    <property type="entry name" value="MetI-like"/>
    <property type="match status" value="1"/>
</dbReference>
<dbReference type="GO" id="GO:0005886">
    <property type="term" value="C:plasma membrane"/>
    <property type="evidence" value="ECO:0007669"/>
    <property type="project" value="UniProtKB-SubCell"/>
</dbReference>
<feature type="domain" description="ABC transmembrane type-1" evidence="8">
    <location>
        <begin position="90"/>
        <end position="245"/>
    </location>
</feature>
<dbReference type="PANTHER" id="PTHR30151">
    <property type="entry name" value="ALKANE SULFONATE ABC TRANSPORTER-RELATED, MEMBRANE SUBUNIT"/>
    <property type="match status" value="1"/>
</dbReference>
<evidence type="ECO:0000256" key="6">
    <source>
        <dbReference type="ARBA" id="ARBA00023136"/>
    </source>
</evidence>
<dbReference type="PANTHER" id="PTHR30151:SF20">
    <property type="entry name" value="ABC TRANSPORTER PERMEASE PROTEIN HI_0355-RELATED"/>
    <property type="match status" value="1"/>
</dbReference>
<evidence type="ECO:0000256" key="2">
    <source>
        <dbReference type="ARBA" id="ARBA00022448"/>
    </source>
</evidence>
<keyword evidence="3" id="KW-1003">Cell membrane</keyword>
<dbReference type="RefSeq" id="WP_085878563.1">
    <property type="nucleotide sequence ID" value="NZ_FWFZ01000007.1"/>
</dbReference>
<dbReference type="OrthoDB" id="9786495at2"/>
<comment type="subcellular location">
    <subcellularLocation>
        <location evidence="1">Cell membrane</location>
        <topology evidence="1">Multi-pass membrane protein</topology>
    </subcellularLocation>
</comment>
<feature type="transmembrane region" description="Helical" evidence="7">
    <location>
        <begin position="122"/>
        <end position="143"/>
    </location>
</feature>
<keyword evidence="6 7" id="KW-0472">Membrane</keyword>
<organism evidence="9 10">
    <name type="scientific">Roseisalinus antarcticus</name>
    <dbReference type="NCBI Taxonomy" id="254357"/>
    <lineage>
        <taxon>Bacteria</taxon>
        <taxon>Pseudomonadati</taxon>
        <taxon>Pseudomonadota</taxon>
        <taxon>Alphaproteobacteria</taxon>
        <taxon>Rhodobacterales</taxon>
        <taxon>Roseobacteraceae</taxon>
        <taxon>Roseisalinus</taxon>
    </lineage>
</organism>
<feature type="transmembrane region" description="Helical" evidence="7">
    <location>
        <begin position="219"/>
        <end position="241"/>
    </location>
</feature>
<dbReference type="Proteomes" id="UP000193900">
    <property type="component" value="Unassembled WGS sequence"/>
</dbReference>
<evidence type="ECO:0000256" key="3">
    <source>
        <dbReference type="ARBA" id="ARBA00022475"/>
    </source>
</evidence>